<dbReference type="PANTHER" id="PTHR46793:SF3">
    <property type="entry name" value="RIKEN CDNA 4930596D02 GENE"/>
    <property type="match status" value="1"/>
</dbReference>
<dbReference type="Proteomes" id="UP000261620">
    <property type="component" value="Unplaced"/>
</dbReference>
<dbReference type="GO" id="GO:0005085">
    <property type="term" value="F:guanyl-nucleotide exchange factor activity"/>
    <property type="evidence" value="ECO:0007669"/>
    <property type="project" value="UniProtKB-KW"/>
</dbReference>
<dbReference type="SUPFAM" id="SSF48366">
    <property type="entry name" value="Ras GEF"/>
    <property type="match status" value="1"/>
</dbReference>
<evidence type="ECO:0000313" key="4">
    <source>
        <dbReference type="Proteomes" id="UP000261620"/>
    </source>
</evidence>
<reference evidence="3" key="2">
    <citation type="submission" date="2025-09" db="UniProtKB">
        <authorList>
            <consortium name="Ensembl"/>
        </authorList>
    </citation>
    <scope>IDENTIFICATION</scope>
</reference>
<accession>A0A3Q3XAK1</accession>
<dbReference type="STRING" id="94237.ENSMMOP00000022649"/>
<dbReference type="PROSITE" id="PS50212">
    <property type="entry name" value="RASGEF_NTER"/>
    <property type="match status" value="1"/>
</dbReference>
<dbReference type="InterPro" id="IPR023578">
    <property type="entry name" value="Ras_GEF_dom_sf"/>
</dbReference>
<dbReference type="CDD" id="cd06224">
    <property type="entry name" value="REM"/>
    <property type="match status" value="1"/>
</dbReference>
<evidence type="ECO:0000313" key="3">
    <source>
        <dbReference type="Ensembl" id="ENSMMOP00000022649.1"/>
    </source>
</evidence>
<sequence>CPDDVGSRGLDLAPASGFLCSTVYCGGGRGGWSDLHSGGKTTAWCPQQSSGLILTGTPTSFLLLLFLPVFLQSALSRSQCVKAGTEEKLVLHLLYSFSMGDSSFVTIFLSTYRSFTSSKRVLDILTDRWEGFLECFCPNLARAVGTVFSTWLSEYPEDFKSLGEPSHLLRLAPHLPRDSSSAADLHARLLRIAEELSEKALLPDAHKGLYFNWDKVTQLRPQ</sequence>
<dbReference type="Pfam" id="PF00618">
    <property type="entry name" value="RasGEF_N"/>
    <property type="match status" value="1"/>
</dbReference>
<dbReference type="SMART" id="SM00229">
    <property type="entry name" value="RasGEFN"/>
    <property type="match status" value="1"/>
</dbReference>
<protein>
    <recommendedName>
        <fullName evidence="2">N-terminal Ras-GEF domain-containing protein</fullName>
    </recommendedName>
</protein>
<dbReference type="PANTHER" id="PTHR46793">
    <property type="entry name" value="1700018F24RIK PROTEIN-RELATED-RELATED"/>
    <property type="match status" value="1"/>
</dbReference>
<evidence type="ECO:0000256" key="1">
    <source>
        <dbReference type="PROSITE-ProRule" id="PRU00135"/>
    </source>
</evidence>
<organism evidence="3 4">
    <name type="scientific">Mola mola</name>
    <name type="common">Ocean sunfish</name>
    <name type="synonym">Tetraodon mola</name>
    <dbReference type="NCBI Taxonomy" id="94237"/>
    <lineage>
        <taxon>Eukaryota</taxon>
        <taxon>Metazoa</taxon>
        <taxon>Chordata</taxon>
        <taxon>Craniata</taxon>
        <taxon>Vertebrata</taxon>
        <taxon>Euteleostomi</taxon>
        <taxon>Actinopterygii</taxon>
        <taxon>Neopterygii</taxon>
        <taxon>Teleostei</taxon>
        <taxon>Neoteleostei</taxon>
        <taxon>Acanthomorphata</taxon>
        <taxon>Eupercaria</taxon>
        <taxon>Tetraodontiformes</taxon>
        <taxon>Molidae</taxon>
        <taxon>Mola</taxon>
    </lineage>
</organism>
<dbReference type="Gene3D" id="1.20.870.10">
    <property type="entry name" value="Son of sevenless (SoS) protein Chain: S domain 1"/>
    <property type="match status" value="1"/>
</dbReference>
<keyword evidence="1" id="KW-0344">Guanine-nucleotide releasing factor</keyword>
<feature type="domain" description="N-terminal Ras-GEF" evidence="2">
    <location>
        <begin position="77"/>
        <end position="197"/>
    </location>
</feature>
<dbReference type="AlphaFoldDB" id="A0A3Q3XAK1"/>
<reference evidence="3" key="1">
    <citation type="submission" date="2025-08" db="UniProtKB">
        <authorList>
            <consortium name="Ensembl"/>
        </authorList>
    </citation>
    <scope>IDENTIFICATION</scope>
</reference>
<name>A0A3Q3XAK1_MOLML</name>
<proteinExistence type="predicted"/>
<dbReference type="Ensembl" id="ENSMMOT00000023021.1">
    <property type="protein sequence ID" value="ENSMMOP00000022649.1"/>
    <property type="gene ID" value="ENSMMOG00000017221.1"/>
</dbReference>
<dbReference type="InterPro" id="IPR000651">
    <property type="entry name" value="Ras-like_Gua-exchang_fac_N"/>
</dbReference>
<evidence type="ECO:0000259" key="2">
    <source>
        <dbReference type="PROSITE" id="PS50212"/>
    </source>
</evidence>
<keyword evidence="4" id="KW-1185">Reference proteome</keyword>